<evidence type="ECO:0000256" key="3">
    <source>
        <dbReference type="ARBA" id="ARBA00009047"/>
    </source>
</evidence>
<name>A0A7T1AND1_ATRLM</name>
<dbReference type="InterPro" id="IPR050901">
    <property type="entry name" value="BP-dep_ABC_trans_perm"/>
</dbReference>
<proteinExistence type="inferred from homology"/>
<evidence type="ECO:0000256" key="10">
    <source>
        <dbReference type="ARBA" id="ARBA00041109"/>
    </source>
</evidence>
<evidence type="ECO:0000256" key="8">
    <source>
        <dbReference type="ARBA" id="ARBA00022989"/>
    </source>
</evidence>
<dbReference type="CDD" id="cd06261">
    <property type="entry name" value="TM_PBP2"/>
    <property type="match status" value="1"/>
</dbReference>
<dbReference type="KEGG" id="alam:RT761_02330"/>
<dbReference type="PANTHER" id="PTHR32243:SF50">
    <property type="entry name" value="MALTOSE_MALTODEXTRIN TRANSPORT SYSTEM PERMEASE PROTEIN MALG"/>
    <property type="match status" value="1"/>
</dbReference>
<dbReference type="InterPro" id="IPR000515">
    <property type="entry name" value="MetI-like"/>
</dbReference>
<feature type="transmembrane region" description="Helical" evidence="11">
    <location>
        <begin position="12"/>
        <end position="33"/>
    </location>
</feature>
<dbReference type="Gene3D" id="1.10.3720.10">
    <property type="entry name" value="MetI-like"/>
    <property type="match status" value="1"/>
</dbReference>
<evidence type="ECO:0000256" key="1">
    <source>
        <dbReference type="ARBA" id="ARBA00002264"/>
    </source>
</evidence>
<dbReference type="AlphaFoldDB" id="A0A7T1AND1"/>
<evidence type="ECO:0000313" key="13">
    <source>
        <dbReference type="EMBL" id="QPM69102.1"/>
    </source>
</evidence>
<dbReference type="GO" id="GO:0005886">
    <property type="term" value="C:plasma membrane"/>
    <property type="evidence" value="ECO:0007669"/>
    <property type="project" value="UniProtKB-SubCell"/>
</dbReference>
<evidence type="ECO:0000256" key="7">
    <source>
        <dbReference type="ARBA" id="ARBA00022692"/>
    </source>
</evidence>
<gene>
    <name evidence="13" type="primary">sugB_25</name>
    <name evidence="13" type="ORF">RT761_02330</name>
</gene>
<feature type="domain" description="ABC transmembrane type-1" evidence="12">
    <location>
        <begin position="73"/>
        <end position="262"/>
    </location>
</feature>
<evidence type="ECO:0000256" key="11">
    <source>
        <dbReference type="RuleBase" id="RU363032"/>
    </source>
</evidence>
<feature type="transmembrane region" description="Helical" evidence="11">
    <location>
        <begin position="189"/>
        <end position="210"/>
    </location>
</feature>
<accession>A0A7T1AND1</accession>
<evidence type="ECO:0000259" key="12">
    <source>
        <dbReference type="PROSITE" id="PS50928"/>
    </source>
</evidence>
<keyword evidence="6" id="KW-0762">Sugar transport</keyword>
<dbReference type="SUPFAM" id="SSF161098">
    <property type="entry name" value="MetI-like"/>
    <property type="match status" value="1"/>
</dbReference>
<keyword evidence="8 11" id="KW-1133">Transmembrane helix</keyword>
<evidence type="ECO:0000256" key="2">
    <source>
        <dbReference type="ARBA" id="ARBA00004651"/>
    </source>
</evidence>
<evidence type="ECO:0000256" key="5">
    <source>
        <dbReference type="ARBA" id="ARBA00022475"/>
    </source>
</evidence>
<feature type="transmembrane region" description="Helical" evidence="11">
    <location>
        <begin position="109"/>
        <end position="130"/>
    </location>
</feature>
<dbReference type="PANTHER" id="PTHR32243">
    <property type="entry name" value="MALTOSE TRANSPORT SYSTEM PERMEASE-RELATED"/>
    <property type="match status" value="1"/>
</dbReference>
<protein>
    <recommendedName>
        <fullName evidence="10">Maltose/maltodextrin transport system permease protein MalG</fullName>
    </recommendedName>
</protein>
<dbReference type="InterPro" id="IPR035906">
    <property type="entry name" value="MetI-like_sf"/>
</dbReference>
<dbReference type="GO" id="GO:0055085">
    <property type="term" value="P:transmembrane transport"/>
    <property type="evidence" value="ECO:0007669"/>
    <property type="project" value="InterPro"/>
</dbReference>
<organism evidence="13 14">
    <name type="scientific">Atribacter laminatus</name>
    <dbReference type="NCBI Taxonomy" id="2847778"/>
    <lineage>
        <taxon>Bacteria</taxon>
        <taxon>Pseudomonadati</taxon>
        <taxon>Atribacterota</taxon>
        <taxon>Atribacteria</taxon>
        <taxon>Atribacterales</taxon>
        <taxon>Atribacteraceae</taxon>
        <taxon>Atribacter</taxon>
    </lineage>
</organism>
<dbReference type="Pfam" id="PF00528">
    <property type="entry name" value="BPD_transp_1"/>
    <property type="match status" value="1"/>
</dbReference>
<dbReference type="PROSITE" id="PS50928">
    <property type="entry name" value="ABC_TM1"/>
    <property type="match status" value="1"/>
</dbReference>
<keyword evidence="14" id="KW-1185">Reference proteome</keyword>
<sequence>MSVPSMIKQKNKALIISYIIAIVSIAFFLYPIFQFLLTSVKPTKDLLWSIWPENFTHVNYQEVLKSSSFREAILNSIIISSFATLMVVIIGVLASYALSSFKFKKRENIAFFILSLYILPPIVTLIPVWHIARGLGVLDQKWFLSLVYTFFNLPFTVWLLRNFIISIPKEIEEAALVDGCTKLNSLYKVILPLISPGIAVAAIFAFIFSWNEFPFAVVLTETLSRTMPVEIISQVSYFIEWGKLSSMTIISIIPVLVLSLFLQRYIVMGLTLGAVKE</sequence>
<feature type="transmembrane region" description="Helical" evidence="11">
    <location>
        <begin position="72"/>
        <end position="97"/>
    </location>
</feature>
<evidence type="ECO:0000256" key="6">
    <source>
        <dbReference type="ARBA" id="ARBA00022597"/>
    </source>
</evidence>
<keyword evidence="4 11" id="KW-0813">Transport</keyword>
<dbReference type="RefSeq" id="WP_218111584.1">
    <property type="nucleotide sequence ID" value="NZ_CP065383.1"/>
</dbReference>
<keyword evidence="5" id="KW-1003">Cell membrane</keyword>
<dbReference type="EMBL" id="CP065383">
    <property type="protein sequence ID" value="QPM69102.1"/>
    <property type="molecule type" value="Genomic_DNA"/>
</dbReference>
<feature type="transmembrane region" description="Helical" evidence="11">
    <location>
        <begin position="244"/>
        <end position="262"/>
    </location>
</feature>
<evidence type="ECO:0000313" key="14">
    <source>
        <dbReference type="Proteomes" id="UP000594463"/>
    </source>
</evidence>
<reference evidence="13 14" key="1">
    <citation type="journal article" date="2021" name="Nat. Commun.">
        <title>Isolation of a member of the candidate phylum Atribacteria reveals a unique cell membrane structure.</title>
        <authorList>
            <person name="Taiki K."/>
            <person name="Nobu M.K."/>
            <person name="Kusada H."/>
            <person name="Meng X.-Y."/>
            <person name="Hosoki N."/>
            <person name="Uematsu K."/>
            <person name="Yoshioka H."/>
            <person name="Kamagata Y."/>
            <person name="Tamaki H."/>
        </authorList>
    </citation>
    <scope>NUCLEOTIDE SEQUENCE [LARGE SCALE GENOMIC DNA]</scope>
    <source>
        <strain evidence="13 14">RT761</strain>
    </source>
</reference>
<comment type="similarity">
    <text evidence="3">Belongs to the binding-protein-dependent transport system permease family. MalFG subfamily.</text>
</comment>
<comment type="function">
    <text evidence="1">Part of the ABC transporter complex MalEFGK involved in maltose/maltodextrin import. Probably responsible for the translocation of the substrate across the membrane.</text>
</comment>
<evidence type="ECO:0000256" key="4">
    <source>
        <dbReference type="ARBA" id="ARBA00022448"/>
    </source>
</evidence>
<evidence type="ECO:0000256" key="9">
    <source>
        <dbReference type="ARBA" id="ARBA00023136"/>
    </source>
</evidence>
<feature type="transmembrane region" description="Helical" evidence="11">
    <location>
        <begin position="142"/>
        <end position="160"/>
    </location>
</feature>
<keyword evidence="9 11" id="KW-0472">Membrane</keyword>
<comment type="subcellular location">
    <subcellularLocation>
        <location evidence="2 11">Cell membrane</location>
        <topology evidence="2 11">Multi-pass membrane protein</topology>
    </subcellularLocation>
</comment>
<keyword evidence="7 11" id="KW-0812">Transmembrane</keyword>
<dbReference type="Proteomes" id="UP000594463">
    <property type="component" value="Chromosome"/>
</dbReference>